<accession>Q97GU4</accession>
<dbReference type="GO" id="GO:0051539">
    <property type="term" value="F:4 iron, 4 sulfur cluster binding"/>
    <property type="evidence" value="ECO:0007669"/>
    <property type="project" value="TreeGrafter"/>
</dbReference>
<dbReference type="InterPro" id="IPR034505">
    <property type="entry name" value="Coproporphyrinogen-III_oxidase"/>
</dbReference>
<dbReference type="NCBIfam" id="TIGR03994">
    <property type="entry name" value="rSAM_HemZ"/>
    <property type="match status" value="1"/>
</dbReference>
<dbReference type="EMBL" id="AE001437">
    <property type="protein sequence ID" value="AAK80228.1"/>
    <property type="molecule type" value="Genomic_DNA"/>
</dbReference>
<dbReference type="OrthoDB" id="9808022at2"/>
<reference evidence="6 7" key="1">
    <citation type="journal article" date="2001" name="J. Bacteriol.">
        <title>Genome sequence and comparative analysis of the solvent-producing bacterium Clostridium acetobutylicum.</title>
        <authorList>
            <person name="Nolling J."/>
            <person name="Breton G."/>
            <person name="Omelchenko M.V."/>
            <person name="Makarova K.S."/>
            <person name="Zeng Q."/>
            <person name="Gibson R."/>
            <person name="Lee H.M."/>
            <person name="Dubois J."/>
            <person name="Qiu D."/>
            <person name="Hitti J."/>
            <person name="Wolf Y.I."/>
            <person name="Tatusov R.L."/>
            <person name="Sabathe F."/>
            <person name="Doucette-Stamm L."/>
            <person name="Soucaille P."/>
            <person name="Daly M.J."/>
            <person name="Bennett G.N."/>
            <person name="Koonin E.V."/>
            <person name="Smith D.R."/>
        </authorList>
    </citation>
    <scope>NUCLEOTIDE SEQUENCE [LARGE SCALE GENOMIC DNA]</scope>
    <source>
        <strain evidence="7">ATCC 824 / DSM 792 / JCM 1419 / LMG 5710 / VKM B-1787</strain>
    </source>
</reference>
<dbReference type="PANTHER" id="PTHR13932">
    <property type="entry name" value="COPROPORPHYRINIGEN III OXIDASE"/>
    <property type="match status" value="1"/>
</dbReference>
<dbReference type="GeneID" id="44998748"/>
<dbReference type="InterPro" id="IPR023995">
    <property type="entry name" value="HemZ"/>
</dbReference>
<gene>
    <name evidence="6" type="ordered locus">CA_C2271</name>
</gene>
<dbReference type="eggNOG" id="COG0635">
    <property type="taxonomic scope" value="Bacteria"/>
</dbReference>
<dbReference type="InterPro" id="IPR006638">
    <property type="entry name" value="Elp3/MiaA/NifB-like_rSAM"/>
</dbReference>
<dbReference type="GO" id="GO:0006779">
    <property type="term" value="P:porphyrin-containing compound biosynthetic process"/>
    <property type="evidence" value="ECO:0007669"/>
    <property type="project" value="TreeGrafter"/>
</dbReference>
<evidence type="ECO:0000256" key="3">
    <source>
        <dbReference type="ARBA" id="ARBA00023004"/>
    </source>
</evidence>
<evidence type="ECO:0000256" key="1">
    <source>
        <dbReference type="ARBA" id="ARBA00022691"/>
    </source>
</evidence>
<keyword evidence="3" id="KW-0408">Iron</keyword>
<dbReference type="SUPFAM" id="SSF102114">
    <property type="entry name" value="Radical SAM enzymes"/>
    <property type="match status" value="1"/>
</dbReference>
<dbReference type="SMART" id="SM00729">
    <property type="entry name" value="Elp3"/>
    <property type="match status" value="1"/>
</dbReference>
<keyword evidence="1" id="KW-0949">S-adenosyl-L-methionine</keyword>
<dbReference type="GO" id="GO:0046872">
    <property type="term" value="F:metal ion binding"/>
    <property type="evidence" value="ECO:0007669"/>
    <property type="project" value="UniProtKB-KW"/>
</dbReference>
<dbReference type="InterPro" id="IPR058240">
    <property type="entry name" value="rSAM_sf"/>
</dbReference>
<dbReference type="Gene3D" id="3.20.20.70">
    <property type="entry name" value="Aldolase class I"/>
    <property type="match status" value="1"/>
</dbReference>
<dbReference type="GO" id="GO:0005737">
    <property type="term" value="C:cytoplasm"/>
    <property type="evidence" value="ECO:0007669"/>
    <property type="project" value="TreeGrafter"/>
</dbReference>
<dbReference type="HOGENOM" id="CLU_029256_1_0_9"/>
<dbReference type="SFLD" id="SFLDS00029">
    <property type="entry name" value="Radical_SAM"/>
    <property type="match status" value="1"/>
</dbReference>
<dbReference type="SFLD" id="SFLDG01082">
    <property type="entry name" value="B12-binding_domain_containing"/>
    <property type="match status" value="1"/>
</dbReference>
<sequence>MTKIKISDEAHSYAVYHMAILFFDEVKIVKSTLWDYSIVFNNESMEICSKESEPENYKFDLRLNINENVKMAVFKYFSGLTGKRNIPWGTLIGIRPSKIASKLLEENKSDKEIIEYFKVHNSTDEKKAKLCIEVSKNEKKFLKSVDNSVSIYLGMPFCPTRCRYCSFISDTISHCKSYVDDYLKAMMYDIEKTSSYIRQRGLKIGCVYFGGGTPTSVSDEQFETIMKSVYESFIEGNNVKEFTVECGRPDSITRKKLLTMKKYKVHRISINPQTMNDETIKSMGRGHTSKDVIDAFNMAREIGFDNINMDIIIGLPGENLDKINNTCIEILKLKPESLTIHGLSLKRGSKLFEDMLEDKRIEAPNQDDIVNMFEKAYSCARELNMKPYYMYRQKNMVGNMENVGYSLEGKECIYNIQMIEDSQPIIAIGCHGVSKILFKETNRIERYPNLKDVKEYINRIEEKVNGKIYFLKTLYG</sequence>
<dbReference type="GO" id="GO:0003824">
    <property type="term" value="F:catalytic activity"/>
    <property type="evidence" value="ECO:0007669"/>
    <property type="project" value="InterPro"/>
</dbReference>
<keyword evidence="4" id="KW-0411">Iron-sulfur</keyword>
<dbReference type="RefSeq" id="WP_010965569.1">
    <property type="nucleotide sequence ID" value="NC_003030.1"/>
</dbReference>
<feature type="domain" description="Radical SAM core" evidence="5">
    <location>
        <begin position="141"/>
        <end position="386"/>
    </location>
</feature>
<dbReference type="PROSITE" id="PS51918">
    <property type="entry name" value="RADICAL_SAM"/>
    <property type="match status" value="1"/>
</dbReference>
<evidence type="ECO:0000256" key="4">
    <source>
        <dbReference type="ARBA" id="ARBA00023014"/>
    </source>
</evidence>
<dbReference type="InterPro" id="IPR007197">
    <property type="entry name" value="rSAM"/>
</dbReference>
<dbReference type="SFLD" id="SFLDF00310">
    <property type="entry name" value="oxygen-independent_coproporphy"/>
    <property type="match status" value="1"/>
</dbReference>
<protein>
    <submittedName>
        <fullName evidence="6">FeS oxidoreductases (HEMK related) YHAV B.subtilis ortholog</fullName>
    </submittedName>
</protein>
<evidence type="ECO:0000259" key="5">
    <source>
        <dbReference type="PROSITE" id="PS51918"/>
    </source>
</evidence>
<dbReference type="AlphaFoldDB" id="Q97GU4"/>
<dbReference type="KEGG" id="cac:CA_C2271"/>
<dbReference type="SFLD" id="SFLDG01065">
    <property type="entry name" value="anaerobic_coproporphyrinogen-I"/>
    <property type="match status" value="1"/>
</dbReference>
<dbReference type="Proteomes" id="UP000000814">
    <property type="component" value="Chromosome"/>
</dbReference>
<organism evidence="6 7">
    <name type="scientific">Clostridium acetobutylicum (strain ATCC 824 / DSM 792 / JCM 1419 / IAM 19013 / LMG 5710 / NBRC 13948 / NRRL B-527 / VKM B-1787 / 2291 / W)</name>
    <dbReference type="NCBI Taxonomy" id="272562"/>
    <lineage>
        <taxon>Bacteria</taxon>
        <taxon>Bacillati</taxon>
        <taxon>Bacillota</taxon>
        <taxon>Clostridia</taxon>
        <taxon>Eubacteriales</taxon>
        <taxon>Clostridiaceae</taxon>
        <taxon>Clostridium</taxon>
    </lineage>
</organism>
<dbReference type="NCBIfam" id="NF006060">
    <property type="entry name" value="PRK08207.1-3"/>
    <property type="match status" value="1"/>
</dbReference>
<evidence type="ECO:0000256" key="2">
    <source>
        <dbReference type="ARBA" id="ARBA00022723"/>
    </source>
</evidence>
<dbReference type="STRING" id="272562.CA_C2271"/>
<dbReference type="CDD" id="cd01335">
    <property type="entry name" value="Radical_SAM"/>
    <property type="match status" value="1"/>
</dbReference>
<name>Q97GU4_CLOAB</name>
<evidence type="ECO:0000313" key="7">
    <source>
        <dbReference type="Proteomes" id="UP000000814"/>
    </source>
</evidence>
<dbReference type="PATRIC" id="fig|272562.8.peg.2469"/>
<keyword evidence="7" id="KW-1185">Reference proteome</keyword>
<dbReference type="PIR" id="A97180">
    <property type="entry name" value="A97180"/>
</dbReference>
<dbReference type="Pfam" id="PF04055">
    <property type="entry name" value="Radical_SAM"/>
    <property type="match status" value="1"/>
</dbReference>
<dbReference type="PANTHER" id="PTHR13932:SF1">
    <property type="entry name" value="OXYGEN-INDEPENDENT COPROPORPHYRINOGEN-III OXIDASE-LIKE PROTEIN HEMZ"/>
    <property type="match status" value="1"/>
</dbReference>
<keyword evidence="2" id="KW-0479">Metal-binding</keyword>
<dbReference type="InterPro" id="IPR013785">
    <property type="entry name" value="Aldolase_TIM"/>
</dbReference>
<proteinExistence type="predicted"/>
<evidence type="ECO:0000313" key="6">
    <source>
        <dbReference type="EMBL" id="AAK80228.1"/>
    </source>
</evidence>